<reference evidence="2 3" key="1">
    <citation type="submission" date="2020-03" db="EMBL/GenBank/DDBJ databases">
        <title>Bradyrhizobium diversity isolated from nodules of Indigofera sp.</title>
        <authorList>
            <person name="Klepa M."/>
            <person name="Helene L."/>
            <person name="Hungria M."/>
        </authorList>
    </citation>
    <scope>NUCLEOTIDE SEQUENCE [LARGE SCALE GENOMIC DNA]</scope>
    <source>
        <strain evidence="2 3">WSM 1791</strain>
    </source>
</reference>
<dbReference type="Proteomes" id="UP000544122">
    <property type="component" value="Unassembled WGS sequence"/>
</dbReference>
<sequence length="99" mass="11244">MRTSALAFFLLMAISLLPRPATSQGLEIGPGGVRVYGQCDQLRRSCERGEGGCRRYRETCERRVRGDDLCQELRAACLNKDRLGEQGEGNCRRYRETCR</sequence>
<evidence type="ECO:0000313" key="3">
    <source>
        <dbReference type="Proteomes" id="UP000544122"/>
    </source>
</evidence>
<dbReference type="AlphaFoldDB" id="A0A7Y4GZ53"/>
<organism evidence="2 3">
    <name type="scientific">Bradyrhizobium australiense</name>
    <dbReference type="NCBI Taxonomy" id="2721161"/>
    <lineage>
        <taxon>Bacteria</taxon>
        <taxon>Pseudomonadati</taxon>
        <taxon>Pseudomonadota</taxon>
        <taxon>Alphaproteobacteria</taxon>
        <taxon>Hyphomicrobiales</taxon>
        <taxon>Nitrobacteraceae</taxon>
        <taxon>Bradyrhizobium</taxon>
    </lineage>
</organism>
<evidence type="ECO:0000256" key="1">
    <source>
        <dbReference type="SAM" id="SignalP"/>
    </source>
</evidence>
<proteinExistence type="predicted"/>
<feature type="signal peptide" evidence="1">
    <location>
        <begin position="1"/>
        <end position="23"/>
    </location>
</feature>
<dbReference type="EMBL" id="JAAVLX010000016">
    <property type="protein sequence ID" value="NOJ44438.1"/>
    <property type="molecule type" value="Genomic_DNA"/>
</dbReference>
<accession>A0A7Y4GZ53</accession>
<feature type="chain" id="PRO_5031063755" evidence="1">
    <location>
        <begin position="24"/>
        <end position="99"/>
    </location>
</feature>
<comment type="caution">
    <text evidence="2">The sequence shown here is derived from an EMBL/GenBank/DDBJ whole genome shotgun (WGS) entry which is preliminary data.</text>
</comment>
<gene>
    <name evidence="2" type="ORF">HCN58_33675</name>
</gene>
<evidence type="ECO:0000313" key="2">
    <source>
        <dbReference type="EMBL" id="NOJ44438.1"/>
    </source>
</evidence>
<name>A0A7Y4GZ53_9BRAD</name>
<keyword evidence="3" id="KW-1185">Reference proteome</keyword>
<keyword evidence="1" id="KW-0732">Signal</keyword>
<protein>
    <submittedName>
        <fullName evidence="2">Uncharacterized protein</fullName>
    </submittedName>
</protein>